<accession>A0A150TW06</accession>
<proteinExistence type="predicted"/>
<dbReference type="Proteomes" id="UP000075502">
    <property type="component" value="Unassembled WGS sequence"/>
</dbReference>
<dbReference type="AlphaFoldDB" id="A0A150TW06"/>
<sequence>MRVVARLVRIFLGQPLRRTPLRVRAHFAGSALGEAEHVFDPAGASEIRLPEGRWAAEGVFERDEELEIALEAVAGEELGRVIYELDRQRFEERVTIAHGRYAVEVTFRIVGAAVLGRPAPRRAYVCRSAPGSAQCVTVGMAGLRIHAEVDPMIPIPPRSELIRPGFTADAPPWTNKWLEDRPQINPSVIALRDLSRAEPLQGAAWEQHWTARIEVCRLWPYDLSPEQERRLRWVVTPLAGGAGVHLVGGQDRGRAVRLWGTRRGEVRLDLTCDGHLLSSFRALVEPSAYVRYQCVEVRAVAGPALHPAVAIFDPDADFHGIVRDANCFLAQVGVMLIPAEGRERPVQVTRDAAQLTDLAFEAEHALVAPYTADDLLTIVYVHGSGHDGRSGHTPIVPPADVPGAVPAHSSGPIAMMQYRESGQPSTSWIPPCGVPPNPAAEPVTMRFVRDEGNHRDRRAAVVIFTSAFGKRGHTLAHEVGHAMNLHHRGAADGIEFATEANLMVDGGGPYHLDIAQARVVRASHLARRWSR</sequence>
<name>A0A150TW06_SORCE</name>
<evidence type="ECO:0000313" key="1">
    <source>
        <dbReference type="EMBL" id="KYG08870.1"/>
    </source>
</evidence>
<dbReference type="EMBL" id="JEME01000846">
    <property type="protein sequence ID" value="KYG08870.1"/>
    <property type="molecule type" value="Genomic_DNA"/>
</dbReference>
<evidence type="ECO:0000313" key="2">
    <source>
        <dbReference type="Proteomes" id="UP000075502"/>
    </source>
</evidence>
<comment type="caution">
    <text evidence="1">The sequence shown here is derived from an EMBL/GenBank/DDBJ whole genome shotgun (WGS) entry which is preliminary data.</text>
</comment>
<gene>
    <name evidence="1" type="ORF">BE21_21145</name>
</gene>
<organism evidence="1 2">
    <name type="scientific">Sorangium cellulosum</name>
    <name type="common">Polyangium cellulosum</name>
    <dbReference type="NCBI Taxonomy" id="56"/>
    <lineage>
        <taxon>Bacteria</taxon>
        <taxon>Pseudomonadati</taxon>
        <taxon>Myxococcota</taxon>
        <taxon>Polyangia</taxon>
        <taxon>Polyangiales</taxon>
        <taxon>Polyangiaceae</taxon>
        <taxon>Sorangium</taxon>
    </lineage>
</organism>
<reference evidence="1 2" key="1">
    <citation type="submission" date="2014-02" db="EMBL/GenBank/DDBJ databases">
        <title>The small core and large imbalanced accessory genome model reveals a collaborative survival strategy of Sorangium cellulosum strains in nature.</title>
        <authorList>
            <person name="Han K."/>
            <person name="Peng R."/>
            <person name="Blom J."/>
            <person name="Li Y.-Z."/>
        </authorList>
    </citation>
    <scope>NUCLEOTIDE SEQUENCE [LARGE SCALE GENOMIC DNA]</scope>
    <source>
        <strain evidence="1 2">So0007-03</strain>
    </source>
</reference>
<protein>
    <submittedName>
        <fullName evidence="1">Uncharacterized protein</fullName>
    </submittedName>
</protein>